<reference evidence="1" key="1">
    <citation type="submission" date="2022-02" db="EMBL/GenBank/DDBJ databases">
        <title>Aestuariibaculum sp., a marine bacterium isolated from sediment in Guangxi.</title>
        <authorList>
            <person name="Ying J."/>
        </authorList>
    </citation>
    <scope>NUCLEOTIDE SEQUENCE</scope>
    <source>
        <strain evidence="1">L182</strain>
    </source>
</reference>
<comment type="caution">
    <text evidence="1">The sequence shown here is derived from an EMBL/GenBank/DDBJ whole genome shotgun (WGS) entry which is preliminary data.</text>
</comment>
<evidence type="ECO:0000313" key="1">
    <source>
        <dbReference type="EMBL" id="MCH4551373.1"/>
    </source>
</evidence>
<dbReference type="RefSeq" id="WP_240571717.1">
    <property type="nucleotide sequence ID" value="NZ_CP136709.1"/>
</dbReference>
<protein>
    <submittedName>
        <fullName evidence="1">Uncharacterized protein</fullName>
    </submittedName>
</protein>
<evidence type="ECO:0000313" key="2">
    <source>
        <dbReference type="Proteomes" id="UP001156141"/>
    </source>
</evidence>
<dbReference type="PROSITE" id="PS51257">
    <property type="entry name" value="PROKAR_LIPOPROTEIN"/>
    <property type="match status" value="1"/>
</dbReference>
<dbReference type="Proteomes" id="UP001156141">
    <property type="component" value="Unassembled WGS sequence"/>
</dbReference>
<gene>
    <name evidence="1" type="ORF">MKW35_01985</name>
</gene>
<dbReference type="EMBL" id="JAKVQD010000001">
    <property type="protein sequence ID" value="MCH4551373.1"/>
    <property type="molecule type" value="Genomic_DNA"/>
</dbReference>
<organism evidence="1 2">
    <name type="scientific">Aestuariibaculum lutulentum</name>
    <dbReference type="NCBI Taxonomy" id="2920935"/>
    <lineage>
        <taxon>Bacteria</taxon>
        <taxon>Pseudomonadati</taxon>
        <taxon>Bacteroidota</taxon>
        <taxon>Flavobacteriia</taxon>
        <taxon>Flavobacteriales</taxon>
        <taxon>Flavobacteriaceae</taxon>
    </lineage>
</organism>
<keyword evidence="2" id="KW-1185">Reference proteome</keyword>
<accession>A0ABS9REI9</accession>
<proteinExistence type="predicted"/>
<sequence length="181" mass="20364">MKHLKHLLPLILFTITLFSCSKDDDNEKETSSNYIKIDTEDLGLKGGIIEDYGDFGNGTYNLDLTLYSSNVTYDGNSEPNGSGVLMYFEIFSETPEVLKPGIYSWINYEDPITTFSFDEGYIYQFDNLSSTYEAAFVSGTLTVKNSSKTQYEISFEGVDENGKTITGYYKGAIAYSLEEEM</sequence>
<name>A0ABS9REI9_9FLAO</name>